<dbReference type="EMBL" id="UYRT01084520">
    <property type="protein sequence ID" value="VDN28954.1"/>
    <property type="molecule type" value="Genomic_DNA"/>
</dbReference>
<feature type="region of interest" description="Disordered" evidence="1">
    <location>
        <begin position="1"/>
        <end position="32"/>
    </location>
</feature>
<accession>A0A183E7Q3</accession>
<evidence type="ECO:0000313" key="4">
    <source>
        <dbReference type="WBParaSite" id="GPUH_0001701601-mRNA-1"/>
    </source>
</evidence>
<proteinExistence type="predicted"/>
<gene>
    <name evidence="2" type="ORF">GPUH_LOCUS16994</name>
</gene>
<dbReference type="WBParaSite" id="GPUH_0001701601-mRNA-1">
    <property type="protein sequence ID" value="GPUH_0001701601-mRNA-1"/>
    <property type="gene ID" value="GPUH_0001701601"/>
</dbReference>
<evidence type="ECO:0000256" key="1">
    <source>
        <dbReference type="SAM" id="MobiDB-lite"/>
    </source>
</evidence>
<evidence type="ECO:0000313" key="3">
    <source>
        <dbReference type="Proteomes" id="UP000271098"/>
    </source>
</evidence>
<feature type="compositionally biased region" description="Low complexity" evidence="1">
    <location>
        <begin position="79"/>
        <end position="88"/>
    </location>
</feature>
<dbReference type="AlphaFoldDB" id="A0A183E7Q3"/>
<feature type="compositionally biased region" description="Polar residues" evidence="1">
    <location>
        <begin position="22"/>
        <end position="31"/>
    </location>
</feature>
<reference evidence="2 3" key="2">
    <citation type="submission" date="2018-11" db="EMBL/GenBank/DDBJ databases">
        <authorList>
            <consortium name="Pathogen Informatics"/>
        </authorList>
    </citation>
    <scope>NUCLEOTIDE SEQUENCE [LARGE SCALE GENOMIC DNA]</scope>
</reference>
<evidence type="ECO:0000313" key="2">
    <source>
        <dbReference type="EMBL" id="VDN28954.1"/>
    </source>
</evidence>
<dbReference type="Proteomes" id="UP000271098">
    <property type="component" value="Unassembled WGS sequence"/>
</dbReference>
<feature type="compositionally biased region" description="Polar residues" evidence="1">
    <location>
        <begin position="61"/>
        <end position="70"/>
    </location>
</feature>
<name>A0A183E7Q3_9BILA</name>
<sequence length="183" mass="20362">MSAAMEHSYPKLSLAMDRESRCSSTDGSSSVAHEEYFPEKCNPHYASDSATYFQPLTGQNNSFYNHSPASGSHIGTKFQQHSQQQQPQNMPETTGSRPATELSSMDLEDLPSLFSPLSAFLNDVDFEENMVDIQELEEYLVAPSDATTMNTFELLMNEQTEDQGSARVPDTDSVVRFFGIPDL</sequence>
<reference evidence="4" key="1">
    <citation type="submission" date="2016-06" db="UniProtKB">
        <authorList>
            <consortium name="WormBaseParasite"/>
        </authorList>
    </citation>
    <scope>IDENTIFICATION</scope>
</reference>
<keyword evidence="3" id="KW-1185">Reference proteome</keyword>
<feature type="compositionally biased region" description="Polar residues" evidence="1">
    <location>
        <begin position="89"/>
        <end position="100"/>
    </location>
</feature>
<feature type="region of interest" description="Disordered" evidence="1">
    <location>
        <begin position="61"/>
        <end position="100"/>
    </location>
</feature>
<organism evidence="4">
    <name type="scientific">Gongylonema pulchrum</name>
    <dbReference type="NCBI Taxonomy" id="637853"/>
    <lineage>
        <taxon>Eukaryota</taxon>
        <taxon>Metazoa</taxon>
        <taxon>Ecdysozoa</taxon>
        <taxon>Nematoda</taxon>
        <taxon>Chromadorea</taxon>
        <taxon>Rhabditida</taxon>
        <taxon>Spirurina</taxon>
        <taxon>Spiruromorpha</taxon>
        <taxon>Spiruroidea</taxon>
        <taxon>Gongylonematidae</taxon>
        <taxon>Gongylonema</taxon>
    </lineage>
</organism>
<protein>
    <submittedName>
        <fullName evidence="4">TORC_C domain-containing protein</fullName>
    </submittedName>
</protein>